<dbReference type="AlphaFoldDB" id="A0A6A4Q027"/>
<evidence type="ECO:0000313" key="3">
    <source>
        <dbReference type="Proteomes" id="UP000447434"/>
    </source>
</evidence>
<keyword evidence="3" id="KW-1185">Reference proteome</keyword>
<dbReference type="EMBL" id="WOCE01000009">
    <property type="protein sequence ID" value="KAE9607120.1"/>
    <property type="molecule type" value="Genomic_DNA"/>
</dbReference>
<feature type="region of interest" description="Disordered" evidence="1">
    <location>
        <begin position="1"/>
        <end position="57"/>
    </location>
</feature>
<dbReference type="Proteomes" id="UP000447434">
    <property type="component" value="Chromosome 9"/>
</dbReference>
<sequence>MGACLSTTKGSSKRKTRKKRRTELRRRVSSKLSKGSLDKVHVPGLPDRSFANPTFQG</sequence>
<protein>
    <submittedName>
        <fullName evidence="2">Uncharacterized protein</fullName>
    </submittedName>
</protein>
<feature type="compositionally biased region" description="Low complexity" evidence="1">
    <location>
        <begin position="1"/>
        <end position="10"/>
    </location>
</feature>
<evidence type="ECO:0000313" key="2">
    <source>
        <dbReference type="EMBL" id="KAE9607120.1"/>
    </source>
</evidence>
<gene>
    <name evidence="2" type="ORF">Lalb_Chr09g0326701</name>
</gene>
<organism evidence="2 3">
    <name type="scientific">Lupinus albus</name>
    <name type="common">White lupine</name>
    <name type="synonym">Lupinus termis</name>
    <dbReference type="NCBI Taxonomy" id="3870"/>
    <lineage>
        <taxon>Eukaryota</taxon>
        <taxon>Viridiplantae</taxon>
        <taxon>Streptophyta</taxon>
        <taxon>Embryophyta</taxon>
        <taxon>Tracheophyta</taxon>
        <taxon>Spermatophyta</taxon>
        <taxon>Magnoliopsida</taxon>
        <taxon>eudicotyledons</taxon>
        <taxon>Gunneridae</taxon>
        <taxon>Pentapetalae</taxon>
        <taxon>rosids</taxon>
        <taxon>fabids</taxon>
        <taxon>Fabales</taxon>
        <taxon>Fabaceae</taxon>
        <taxon>Papilionoideae</taxon>
        <taxon>50 kb inversion clade</taxon>
        <taxon>genistoids sensu lato</taxon>
        <taxon>core genistoids</taxon>
        <taxon>Genisteae</taxon>
        <taxon>Lupinus</taxon>
    </lineage>
</organism>
<name>A0A6A4Q027_LUPAL</name>
<feature type="compositionally biased region" description="Basic residues" evidence="1">
    <location>
        <begin position="11"/>
        <end position="29"/>
    </location>
</feature>
<evidence type="ECO:0000256" key="1">
    <source>
        <dbReference type="SAM" id="MobiDB-lite"/>
    </source>
</evidence>
<reference evidence="3" key="1">
    <citation type="journal article" date="2020" name="Nat. Commun.">
        <title>Genome sequence of the cluster root forming white lupin.</title>
        <authorList>
            <person name="Hufnagel B."/>
            <person name="Marques A."/>
            <person name="Soriano A."/>
            <person name="Marques L."/>
            <person name="Divol F."/>
            <person name="Doumas P."/>
            <person name="Sallet E."/>
            <person name="Mancinotti D."/>
            <person name="Carrere S."/>
            <person name="Marande W."/>
            <person name="Arribat S."/>
            <person name="Keller J."/>
            <person name="Huneau C."/>
            <person name="Blein T."/>
            <person name="Aime D."/>
            <person name="Laguerre M."/>
            <person name="Taylor J."/>
            <person name="Schubert V."/>
            <person name="Nelson M."/>
            <person name="Geu-Flores F."/>
            <person name="Crespi M."/>
            <person name="Gallardo-Guerrero K."/>
            <person name="Delaux P.-M."/>
            <person name="Salse J."/>
            <person name="Berges H."/>
            <person name="Guyot R."/>
            <person name="Gouzy J."/>
            <person name="Peret B."/>
        </authorList>
    </citation>
    <scope>NUCLEOTIDE SEQUENCE [LARGE SCALE GENOMIC DNA]</scope>
    <source>
        <strain evidence="3">cv. Amiga</strain>
    </source>
</reference>
<comment type="caution">
    <text evidence="2">The sequence shown here is derived from an EMBL/GenBank/DDBJ whole genome shotgun (WGS) entry which is preliminary data.</text>
</comment>
<proteinExistence type="predicted"/>
<accession>A0A6A4Q027</accession>